<dbReference type="GO" id="GO:0005615">
    <property type="term" value="C:extracellular space"/>
    <property type="evidence" value="ECO:0007669"/>
    <property type="project" value="TreeGrafter"/>
</dbReference>
<proteinExistence type="inferred from homology"/>
<dbReference type="GO" id="GO:0005975">
    <property type="term" value="P:carbohydrate metabolic process"/>
    <property type="evidence" value="ECO:0007669"/>
    <property type="project" value="InterPro"/>
</dbReference>
<protein>
    <submittedName>
        <fullName evidence="4">Uncharacterized protein</fullName>
    </submittedName>
</protein>
<dbReference type="GO" id="GO:0016020">
    <property type="term" value="C:membrane"/>
    <property type="evidence" value="ECO:0007669"/>
    <property type="project" value="InterPro"/>
</dbReference>
<dbReference type="Pfam" id="PF03662">
    <property type="entry name" value="Glyco_hydro_79n"/>
    <property type="match status" value="1"/>
</dbReference>
<dbReference type="EMBL" id="JAODUO010000678">
    <property type="protein sequence ID" value="KAK2176167.1"/>
    <property type="molecule type" value="Genomic_DNA"/>
</dbReference>
<evidence type="ECO:0000313" key="5">
    <source>
        <dbReference type="Proteomes" id="UP001209878"/>
    </source>
</evidence>
<dbReference type="GO" id="GO:0031012">
    <property type="term" value="C:extracellular matrix"/>
    <property type="evidence" value="ECO:0007669"/>
    <property type="project" value="TreeGrafter"/>
</dbReference>
<dbReference type="InterPro" id="IPR018087">
    <property type="entry name" value="Glyco_hydro_5_CS"/>
</dbReference>
<dbReference type="InterPro" id="IPR005199">
    <property type="entry name" value="Glyco_hydro_79"/>
</dbReference>
<gene>
    <name evidence="4" type="ORF">NP493_678g01053</name>
</gene>
<reference evidence="4" key="1">
    <citation type="journal article" date="2023" name="Mol. Biol. Evol.">
        <title>Third-Generation Sequencing Reveals the Adaptive Role of the Epigenome in Three Deep-Sea Polychaetes.</title>
        <authorList>
            <person name="Perez M."/>
            <person name="Aroh O."/>
            <person name="Sun Y."/>
            <person name="Lan Y."/>
            <person name="Juniper S.K."/>
            <person name="Young C.R."/>
            <person name="Angers B."/>
            <person name="Qian P.Y."/>
        </authorList>
    </citation>
    <scope>NUCLEOTIDE SEQUENCE</scope>
    <source>
        <strain evidence="4">R07B-5</strain>
    </source>
</reference>
<evidence type="ECO:0000256" key="3">
    <source>
        <dbReference type="ARBA" id="ARBA00023295"/>
    </source>
</evidence>
<dbReference type="Gene3D" id="3.20.20.80">
    <property type="entry name" value="Glycosidases"/>
    <property type="match status" value="1"/>
</dbReference>
<keyword evidence="5" id="KW-1185">Reference proteome</keyword>
<dbReference type="SUPFAM" id="SSF51445">
    <property type="entry name" value="(Trans)glycosidases"/>
    <property type="match status" value="1"/>
</dbReference>
<sequence>MFTLHIRDIAAAGYTSAAGYAFEQLNPNSIEFKDRGSADDMTKVPLAIDTKTVIHTTSEKFLSLALDAGIMLHKWETFDIRSPRLQTLARGLRPAILRFGGNAADLLLFNRSARCPYVAGQPVSEEQIEQWENYEKYDKYDNFTMSATDFDVLNKFAAIADWLLLFDFNVLLRNGSDWDPRNAVEILKYSIEKNYTHHLAFELGNEPNGFKHRFGWPLEGDQLGRDVLMLQKTLKQDPRFSQFFADSIQVGPDVTRPPRSLKFLKKYLSVVHNSLDAVTWHQYYINGRTATVSDFIDPEILDYFPQQVDEVKAAVREARMPHAELWLGETSTAWGGGAEGLSNAYVAGFMWLDKLGISAMTGISLVVRQTFYGGHYSLIDRYLQPLPDYWLSLLFKRLVGSKVLNVTTPVRDRHTLRVYAHCTATSR</sequence>
<evidence type="ECO:0000313" key="4">
    <source>
        <dbReference type="EMBL" id="KAK2176167.1"/>
    </source>
</evidence>
<comment type="caution">
    <text evidence="4">The sequence shown here is derived from an EMBL/GenBank/DDBJ whole genome shotgun (WGS) entry which is preliminary data.</text>
</comment>
<evidence type="ECO:0000256" key="1">
    <source>
        <dbReference type="ARBA" id="ARBA00009800"/>
    </source>
</evidence>
<name>A0AAD9NMV8_RIDPI</name>
<keyword evidence="2" id="KW-0378">Hydrolase</keyword>
<accession>A0AAD9NMV8</accession>
<dbReference type="Proteomes" id="UP001209878">
    <property type="component" value="Unassembled WGS sequence"/>
</dbReference>
<keyword evidence="3" id="KW-0326">Glycosidase</keyword>
<dbReference type="PROSITE" id="PS00659">
    <property type="entry name" value="GLYCOSYL_HYDROL_F5"/>
    <property type="match status" value="1"/>
</dbReference>
<dbReference type="AlphaFoldDB" id="A0AAD9NMV8"/>
<dbReference type="PANTHER" id="PTHR46145">
    <property type="entry name" value="HEPARANASE"/>
    <property type="match status" value="1"/>
</dbReference>
<dbReference type="FunFam" id="3.20.20.80:FF:000024">
    <property type="entry name" value="Heparanase 2"/>
    <property type="match status" value="1"/>
</dbReference>
<dbReference type="PANTHER" id="PTHR46145:SF4">
    <property type="entry name" value="HEPARANASE"/>
    <property type="match status" value="1"/>
</dbReference>
<dbReference type="GO" id="GO:0004553">
    <property type="term" value="F:hydrolase activity, hydrolyzing O-glycosyl compounds"/>
    <property type="evidence" value="ECO:0007669"/>
    <property type="project" value="InterPro"/>
</dbReference>
<dbReference type="InterPro" id="IPR017853">
    <property type="entry name" value="GH"/>
</dbReference>
<evidence type="ECO:0000256" key="2">
    <source>
        <dbReference type="ARBA" id="ARBA00022801"/>
    </source>
</evidence>
<organism evidence="4 5">
    <name type="scientific">Ridgeia piscesae</name>
    <name type="common">Tubeworm</name>
    <dbReference type="NCBI Taxonomy" id="27915"/>
    <lineage>
        <taxon>Eukaryota</taxon>
        <taxon>Metazoa</taxon>
        <taxon>Spiralia</taxon>
        <taxon>Lophotrochozoa</taxon>
        <taxon>Annelida</taxon>
        <taxon>Polychaeta</taxon>
        <taxon>Sedentaria</taxon>
        <taxon>Canalipalpata</taxon>
        <taxon>Sabellida</taxon>
        <taxon>Siboglinidae</taxon>
        <taxon>Ridgeia</taxon>
    </lineage>
</organism>
<comment type="similarity">
    <text evidence="1">Belongs to the glycosyl hydrolase 79 family.</text>
</comment>